<organism evidence="9 10">
    <name type="scientific">Bacillus swezeyi</name>
    <dbReference type="NCBI Taxonomy" id="1925020"/>
    <lineage>
        <taxon>Bacteria</taxon>
        <taxon>Bacillati</taxon>
        <taxon>Bacillota</taxon>
        <taxon>Bacilli</taxon>
        <taxon>Bacillales</taxon>
        <taxon>Bacillaceae</taxon>
        <taxon>Bacillus</taxon>
    </lineage>
</organism>
<dbReference type="InterPro" id="IPR000522">
    <property type="entry name" value="ABC_transptr_permease_BtuC"/>
</dbReference>
<dbReference type="FunFam" id="1.10.3470.10:FF:000001">
    <property type="entry name" value="Vitamin B12 ABC transporter permease BtuC"/>
    <property type="match status" value="1"/>
</dbReference>
<feature type="transmembrane region" description="Helical" evidence="8">
    <location>
        <begin position="261"/>
        <end position="287"/>
    </location>
</feature>
<feature type="transmembrane region" description="Helical" evidence="8">
    <location>
        <begin position="140"/>
        <end position="161"/>
    </location>
</feature>
<dbReference type="PANTHER" id="PTHR30472:SF24">
    <property type="entry name" value="FERRIC ENTEROBACTIN TRANSPORT SYSTEM PERMEASE PROTEIN FEPG"/>
    <property type="match status" value="1"/>
</dbReference>
<evidence type="ECO:0000256" key="3">
    <source>
        <dbReference type="ARBA" id="ARBA00022448"/>
    </source>
</evidence>
<gene>
    <name evidence="9" type="ORF">DX927_04225</name>
</gene>
<dbReference type="EMBL" id="QSND01000001">
    <property type="protein sequence ID" value="KAA6453410.1"/>
    <property type="molecule type" value="Genomic_DNA"/>
</dbReference>
<evidence type="ECO:0000256" key="6">
    <source>
        <dbReference type="ARBA" id="ARBA00022989"/>
    </source>
</evidence>
<evidence type="ECO:0000313" key="9">
    <source>
        <dbReference type="EMBL" id="KAA6453410.1"/>
    </source>
</evidence>
<keyword evidence="5 8" id="KW-0812">Transmembrane</keyword>
<evidence type="ECO:0000256" key="4">
    <source>
        <dbReference type="ARBA" id="ARBA00022475"/>
    </source>
</evidence>
<dbReference type="GO" id="GO:0022857">
    <property type="term" value="F:transmembrane transporter activity"/>
    <property type="evidence" value="ECO:0007669"/>
    <property type="project" value="InterPro"/>
</dbReference>
<comment type="subcellular location">
    <subcellularLocation>
        <location evidence="1">Cell membrane</location>
        <topology evidence="1">Multi-pass membrane protein</topology>
    </subcellularLocation>
</comment>
<feature type="transmembrane region" description="Helical" evidence="8">
    <location>
        <begin position="86"/>
        <end position="107"/>
    </location>
</feature>
<protein>
    <submittedName>
        <fullName evidence="9">Iron ABC transporter permease</fullName>
    </submittedName>
</protein>
<keyword evidence="4" id="KW-1003">Cell membrane</keyword>
<dbReference type="CDD" id="cd06550">
    <property type="entry name" value="TM_ABC_iron-siderophores_like"/>
    <property type="match status" value="1"/>
</dbReference>
<feature type="transmembrane region" description="Helical" evidence="8">
    <location>
        <begin position="299"/>
        <end position="321"/>
    </location>
</feature>
<dbReference type="GO" id="GO:0033214">
    <property type="term" value="P:siderophore-iron import into cell"/>
    <property type="evidence" value="ECO:0007669"/>
    <property type="project" value="TreeGrafter"/>
</dbReference>
<evidence type="ECO:0000256" key="1">
    <source>
        <dbReference type="ARBA" id="ARBA00004651"/>
    </source>
</evidence>
<feature type="transmembrane region" description="Helical" evidence="8">
    <location>
        <begin position="173"/>
        <end position="192"/>
    </location>
</feature>
<keyword evidence="3" id="KW-0813">Transport</keyword>
<feature type="transmembrane region" description="Helical" evidence="8">
    <location>
        <begin position="333"/>
        <end position="350"/>
    </location>
</feature>
<sequence>MSLLKEGVSVANRWIVRSKNEKISFYMVKKDVYKTIAVLISLLLAVLLGLMVGVDFIPVHEVIHYTFHLAPIENEFALGELRMPRVLSGAIVGASLAVAGLIVQGIIRNPLASPDVIGVTGGASVSAVLFLTYFSDSIGVQWTPIFSVIGAIITFFIIYLFSLHPSITANRIVLIGIGLSSLANALVMYILVTSASFSSERAYLWLTGSLYGVNWLQTISILVSFIVLFLIVMWSKREFELYSYGDSVAVQLGLNLKRFRILFLFFSALLCGLSVSVAGGIGFIGLLTPHISRRIVRHHTSLLLITTACIGAMLVVFADWIGRIAFQPSDIPVGVFTSGIGAPFFIYLLIKNRNSF</sequence>
<evidence type="ECO:0000256" key="8">
    <source>
        <dbReference type="SAM" id="Phobius"/>
    </source>
</evidence>
<evidence type="ECO:0000256" key="7">
    <source>
        <dbReference type="ARBA" id="ARBA00023136"/>
    </source>
</evidence>
<dbReference type="PANTHER" id="PTHR30472">
    <property type="entry name" value="FERRIC ENTEROBACTIN TRANSPORT SYSTEM PERMEASE PROTEIN"/>
    <property type="match status" value="1"/>
</dbReference>
<dbReference type="InterPro" id="IPR037294">
    <property type="entry name" value="ABC_BtuC-like"/>
</dbReference>
<comment type="caution">
    <text evidence="9">The sequence shown here is derived from an EMBL/GenBank/DDBJ whole genome shotgun (WGS) entry which is preliminary data.</text>
</comment>
<dbReference type="Proteomes" id="UP000324326">
    <property type="component" value="Unassembled WGS sequence"/>
</dbReference>
<dbReference type="AlphaFoldDB" id="A0A5M8S177"/>
<dbReference type="GO" id="GO:0005886">
    <property type="term" value="C:plasma membrane"/>
    <property type="evidence" value="ECO:0007669"/>
    <property type="project" value="UniProtKB-SubCell"/>
</dbReference>
<dbReference type="Pfam" id="PF01032">
    <property type="entry name" value="FecCD"/>
    <property type="match status" value="1"/>
</dbReference>
<keyword evidence="6 8" id="KW-1133">Transmembrane helix</keyword>
<dbReference type="Gene3D" id="1.10.3470.10">
    <property type="entry name" value="ABC transporter involved in vitamin B12 uptake, BtuC"/>
    <property type="match status" value="1"/>
</dbReference>
<evidence type="ECO:0000256" key="2">
    <source>
        <dbReference type="ARBA" id="ARBA00007935"/>
    </source>
</evidence>
<feature type="transmembrane region" description="Helical" evidence="8">
    <location>
        <begin position="212"/>
        <end position="234"/>
    </location>
</feature>
<accession>A0A5M8S177</accession>
<evidence type="ECO:0000313" key="10">
    <source>
        <dbReference type="Proteomes" id="UP000324326"/>
    </source>
</evidence>
<dbReference type="SUPFAM" id="SSF81345">
    <property type="entry name" value="ABC transporter involved in vitamin B12 uptake, BtuC"/>
    <property type="match status" value="1"/>
</dbReference>
<name>A0A5M8S177_9BACI</name>
<keyword evidence="7 8" id="KW-0472">Membrane</keyword>
<comment type="similarity">
    <text evidence="2">Belongs to the binding-protein-dependent transport system permease family. FecCD subfamily.</text>
</comment>
<proteinExistence type="inferred from homology"/>
<feature type="transmembrane region" description="Helical" evidence="8">
    <location>
        <begin position="32"/>
        <end position="52"/>
    </location>
</feature>
<reference evidence="9 10" key="1">
    <citation type="submission" date="2018-08" db="EMBL/GenBank/DDBJ databases">
        <title>Bacillus phenotypic plasticity.</title>
        <authorList>
            <person name="Hurtado E."/>
        </authorList>
    </citation>
    <scope>NUCLEOTIDE SEQUENCE [LARGE SCALE GENOMIC DNA]</scope>
    <source>
        <strain evidence="9 10">427</strain>
    </source>
</reference>
<evidence type="ECO:0000256" key="5">
    <source>
        <dbReference type="ARBA" id="ARBA00022692"/>
    </source>
</evidence>
<feature type="transmembrane region" description="Helical" evidence="8">
    <location>
        <begin position="116"/>
        <end position="134"/>
    </location>
</feature>